<name>I2NWS0_NEISI</name>
<gene>
    <name evidence="2" type="ORF">HMPREF1051_0227</name>
</gene>
<accession>I2NWS0</accession>
<feature type="region of interest" description="Disordered" evidence="1">
    <location>
        <begin position="1"/>
        <end position="31"/>
    </location>
</feature>
<dbReference type="EMBL" id="AJMT01000009">
    <property type="protein sequence ID" value="EIG30281.1"/>
    <property type="molecule type" value="Genomic_DNA"/>
</dbReference>
<comment type="caution">
    <text evidence="2">The sequence shown here is derived from an EMBL/GenBank/DDBJ whole genome shotgun (WGS) entry which is preliminary data.</text>
</comment>
<evidence type="ECO:0000313" key="2">
    <source>
        <dbReference type="EMBL" id="EIG30281.1"/>
    </source>
</evidence>
<proteinExistence type="predicted"/>
<dbReference type="Proteomes" id="UP000004473">
    <property type="component" value="Unassembled WGS sequence"/>
</dbReference>
<protein>
    <submittedName>
        <fullName evidence="2">Uncharacterized protein</fullName>
    </submittedName>
</protein>
<evidence type="ECO:0000313" key="3">
    <source>
        <dbReference type="Proteomes" id="UP000004473"/>
    </source>
</evidence>
<reference evidence="2 3" key="1">
    <citation type="submission" date="2012-04" db="EMBL/GenBank/DDBJ databases">
        <authorList>
            <person name="Harkins D.M."/>
            <person name="Madupu R."/>
            <person name="Durkin A.S."/>
            <person name="Torralba M."/>
            <person name="Methe B."/>
            <person name="Sutton G.G."/>
            <person name="Nelson K.E."/>
        </authorList>
    </citation>
    <scope>NUCLEOTIDE SEQUENCE [LARGE SCALE GENOMIC DNA]</scope>
    <source>
        <strain evidence="2 3">VK64</strain>
    </source>
</reference>
<sequence>MIYILPRKDKSKAADWEAATKERSSETESHGFRRPFRYCPKAIGLRSTVCPAV</sequence>
<organism evidence="2 3">
    <name type="scientific">Neisseria sicca VK64</name>
    <dbReference type="NCBI Taxonomy" id="1095748"/>
    <lineage>
        <taxon>Bacteria</taxon>
        <taxon>Pseudomonadati</taxon>
        <taxon>Pseudomonadota</taxon>
        <taxon>Betaproteobacteria</taxon>
        <taxon>Neisseriales</taxon>
        <taxon>Neisseriaceae</taxon>
        <taxon>Neisseria</taxon>
    </lineage>
</organism>
<dbReference type="PATRIC" id="fig|1095748.3.peg.230"/>
<dbReference type="AlphaFoldDB" id="I2NWS0"/>
<evidence type="ECO:0000256" key="1">
    <source>
        <dbReference type="SAM" id="MobiDB-lite"/>
    </source>
</evidence>